<dbReference type="SMART" id="SM00474">
    <property type="entry name" value="35EXOc"/>
    <property type="match status" value="1"/>
</dbReference>
<gene>
    <name evidence="2" type="primary">rnd</name>
    <name evidence="2" type="ORF">LK996_02695</name>
</gene>
<reference evidence="2" key="1">
    <citation type="submission" date="2021-10" db="EMBL/GenBank/DDBJ databases">
        <authorList>
            <person name="Lyu M."/>
            <person name="Wang X."/>
            <person name="Meng X."/>
            <person name="Xu K."/>
        </authorList>
    </citation>
    <scope>NUCLEOTIDE SEQUENCE</scope>
    <source>
        <strain evidence="2">A6</strain>
    </source>
</reference>
<comment type="caution">
    <text evidence="2">The sequence shown here is derived from an EMBL/GenBank/DDBJ whole genome shotgun (WGS) entry which is preliminary data.</text>
</comment>
<dbReference type="CDD" id="cd06142">
    <property type="entry name" value="RNaseD_exo"/>
    <property type="match status" value="1"/>
</dbReference>
<evidence type="ECO:0000259" key="1">
    <source>
        <dbReference type="SMART" id="SM00474"/>
    </source>
</evidence>
<dbReference type="EMBL" id="JAJGAK010000001">
    <property type="protein sequence ID" value="MCC8361994.1"/>
    <property type="molecule type" value="Genomic_DNA"/>
</dbReference>
<dbReference type="InterPro" id="IPR044876">
    <property type="entry name" value="HRDC_dom_sf"/>
</dbReference>
<dbReference type="RefSeq" id="WP_230525632.1">
    <property type="nucleotide sequence ID" value="NZ_JAJGAK010000001.1"/>
</dbReference>
<dbReference type="NCBIfam" id="TIGR01388">
    <property type="entry name" value="rnd"/>
    <property type="match status" value="1"/>
</dbReference>
<dbReference type="Pfam" id="PF01612">
    <property type="entry name" value="DNA_pol_A_exo1"/>
    <property type="match status" value="1"/>
</dbReference>
<dbReference type="PANTHER" id="PTHR47649">
    <property type="entry name" value="RIBONUCLEASE D"/>
    <property type="match status" value="1"/>
</dbReference>
<evidence type="ECO:0000313" key="2">
    <source>
        <dbReference type="EMBL" id="MCC8361994.1"/>
    </source>
</evidence>
<dbReference type="Gene3D" id="3.30.420.10">
    <property type="entry name" value="Ribonuclease H-like superfamily/Ribonuclease H"/>
    <property type="match status" value="1"/>
</dbReference>
<dbReference type="Proteomes" id="UP001165293">
    <property type="component" value="Unassembled WGS sequence"/>
</dbReference>
<dbReference type="InterPro" id="IPR006292">
    <property type="entry name" value="RNase_D"/>
</dbReference>
<keyword evidence="2" id="KW-0378">Hydrolase</keyword>
<organism evidence="2 3">
    <name type="scientific">Noviluteimonas lactosilytica</name>
    <dbReference type="NCBI Taxonomy" id="2888523"/>
    <lineage>
        <taxon>Bacteria</taxon>
        <taxon>Pseudomonadati</taxon>
        <taxon>Pseudomonadota</taxon>
        <taxon>Gammaproteobacteria</taxon>
        <taxon>Lysobacterales</taxon>
        <taxon>Lysobacteraceae</taxon>
        <taxon>Noviluteimonas</taxon>
    </lineage>
</organism>
<dbReference type="InterPro" id="IPR010997">
    <property type="entry name" value="HRDC-like_sf"/>
</dbReference>
<dbReference type="PANTHER" id="PTHR47649:SF1">
    <property type="entry name" value="RIBONUCLEASE D"/>
    <property type="match status" value="1"/>
</dbReference>
<sequence>MHHWISDPADLAARLAHRPARVGLDTEFIRERTYWPQLALAQLAFDGPDGAPVVLLADTLVPGMNAALVPLLTDPEVLKVMHSASEDVVALKRACGVAPAPLFDTQIAAGLAGIGAGMGYQKIVQEMLGVTLEKGEQRSDWLRRPLSDSQLHYAAQDVVHLDALYRALSEQLDALGRRAWLDEDSARLSQGADENGDRWPHLSLRAAQFLDTDGQHRLLRLLRWRDAYARTSDRPRSWILDNELATLLARNPPIDRDGLKRQLDAIPKSPRSLVDALWAALVTPLPDEAEAPPPRSEERDKAALRRLQDTTAEIARELGLPDGVLASRRWLEALLDGHDWPGALSGWRRQQLEARLKPLLAAAGN</sequence>
<dbReference type="Gene3D" id="1.10.150.80">
    <property type="entry name" value="HRDC domain"/>
    <property type="match status" value="2"/>
</dbReference>
<keyword evidence="3" id="KW-1185">Reference proteome</keyword>
<accession>A0ABS8JEG9</accession>
<evidence type="ECO:0000313" key="3">
    <source>
        <dbReference type="Proteomes" id="UP001165293"/>
    </source>
</evidence>
<dbReference type="GO" id="GO:0033890">
    <property type="term" value="F:ribonuclease D activity"/>
    <property type="evidence" value="ECO:0007669"/>
    <property type="project" value="UniProtKB-EC"/>
</dbReference>
<protein>
    <submittedName>
        <fullName evidence="2">Ribonuclease D</fullName>
        <ecNumber evidence="2">3.1.13.5</ecNumber>
    </submittedName>
</protein>
<dbReference type="SUPFAM" id="SSF53098">
    <property type="entry name" value="Ribonuclease H-like"/>
    <property type="match status" value="1"/>
</dbReference>
<dbReference type="SUPFAM" id="SSF47819">
    <property type="entry name" value="HRDC-like"/>
    <property type="match status" value="2"/>
</dbReference>
<dbReference type="EC" id="3.1.13.5" evidence="2"/>
<feature type="domain" description="3'-5' exonuclease" evidence="1">
    <location>
        <begin position="2"/>
        <end position="173"/>
    </location>
</feature>
<dbReference type="InterPro" id="IPR036397">
    <property type="entry name" value="RNaseH_sf"/>
</dbReference>
<dbReference type="InterPro" id="IPR002562">
    <property type="entry name" value="3'-5'_exonuclease_dom"/>
</dbReference>
<dbReference type="InterPro" id="IPR012337">
    <property type="entry name" value="RNaseH-like_sf"/>
</dbReference>
<proteinExistence type="predicted"/>
<name>A0ABS8JEG9_9GAMM</name>
<dbReference type="InterPro" id="IPR051086">
    <property type="entry name" value="RNase_D-like"/>
</dbReference>